<dbReference type="AlphaFoldDB" id="A0A8T0RQP6"/>
<name>A0A8T0RQP6_PANVG</name>
<evidence type="ECO:0000313" key="1">
    <source>
        <dbReference type="EMBL" id="KAG2588722.1"/>
    </source>
</evidence>
<keyword evidence="2" id="KW-1185">Reference proteome</keyword>
<organism evidence="1 2">
    <name type="scientific">Panicum virgatum</name>
    <name type="common">Blackwell switchgrass</name>
    <dbReference type="NCBI Taxonomy" id="38727"/>
    <lineage>
        <taxon>Eukaryota</taxon>
        <taxon>Viridiplantae</taxon>
        <taxon>Streptophyta</taxon>
        <taxon>Embryophyta</taxon>
        <taxon>Tracheophyta</taxon>
        <taxon>Spermatophyta</taxon>
        <taxon>Magnoliopsida</taxon>
        <taxon>Liliopsida</taxon>
        <taxon>Poales</taxon>
        <taxon>Poaceae</taxon>
        <taxon>PACMAD clade</taxon>
        <taxon>Panicoideae</taxon>
        <taxon>Panicodae</taxon>
        <taxon>Paniceae</taxon>
        <taxon>Panicinae</taxon>
        <taxon>Panicum</taxon>
        <taxon>Panicum sect. Hiantes</taxon>
    </lineage>
</organism>
<evidence type="ECO:0000313" key="2">
    <source>
        <dbReference type="Proteomes" id="UP000823388"/>
    </source>
</evidence>
<protein>
    <submittedName>
        <fullName evidence="1">Uncharacterized protein</fullName>
    </submittedName>
</protein>
<gene>
    <name evidence="1" type="ORF">PVAP13_5NG231543</name>
</gene>
<dbReference type="Proteomes" id="UP000823388">
    <property type="component" value="Chromosome 5N"/>
</dbReference>
<proteinExistence type="predicted"/>
<sequence length="61" mass="7245">MNFLACHTRTASYIITIIGMLCLKKRGYDCTSCKHRKENWTRWDGRRIFGTGRCKLMQFLL</sequence>
<comment type="caution">
    <text evidence="1">The sequence shown here is derived from an EMBL/GenBank/DDBJ whole genome shotgun (WGS) entry which is preliminary data.</text>
</comment>
<dbReference type="EMBL" id="CM029046">
    <property type="protein sequence ID" value="KAG2588722.1"/>
    <property type="molecule type" value="Genomic_DNA"/>
</dbReference>
<reference evidence="1" key="1">
    <citation type="submission" date="2020-05" db="EMBL/GenBank/DDBJ databases">
        <title>WGS assembly of Panicum virgatum.</title>
        <authorList>
            <person name="Lovell J.T."/>
            <person name="Jenkins J."/>
            <person name="Shu S."/>
            <person name="Juenger T.E."/>
            <person name="Schmutz J."/>
        </authorList>
    </citation>
    <scope>NUCLEOTIDE SEQUENCE</scope>
    <source>
        <strain evidence="1">AP13</strain>
    </source>
</reference>
<accession>A0A8T0RQP6</accession>